<gene>
    <name evidence="2" type="ORF">B0H24_10163</name>
    <name evidence="1" type="ORF">BY455_1173</name>
</gene>
<proteinExistence type="predicted"/>
<reference evidence="1 4" key="1">
    <citation type="submission" date="2018-02" db="EMBL/GenBank/DDBJ databases">
        <title>Deep subsurface shale carbon reservoir microbial communities from Ohio and West Virginia, USA.</title>
        <authorList>
            <person name="Wrighton K."/>
        </authorList>
    </citation>
    <scope>NUCLEOTIDE SEQUENCE [LARGE SCALE GENOMIC DNA]</scope>
    <source>
        <strain evidence="1 4">UTICA-S1B6</strain>
    </source>
</reference>
<sequence>MSHLFPSVWVSMEAHLGKMSVFVEDEKRWRVWFESVVALKICDESFDRNARFHVERDRQRLCSYIWEDSSWRQEFQTELAEMLEEKSLCHYVLLGGDHNVEVLALGAVQIEPAT</sequence>
<protein>
    <submittedName>
        <fullName evidence="2">Uncharacterized protein</fullName>
    </submittedName>
</protein>
<dbReference type="Proteomes" id="UP000239446">
    <property type="component" value="Unassembled WGS sequence"/>
</dbReference>
<name>A0A2S6G590_9GAMM</name>
<dbReference type="EMBL" id="PTIU01000016">
    <property type="protein sequence ID" value="PPK54279.1"/>
    <property type="molecule type" value="Genomic_DNA"/>
</dbReference>
<keyword evidence="4" id="KW-1185">Reference proteome</keyword>
<dbReference type="Proteomes" id="UP000239648">
    <property type="component" value="Unassembled WGS sequence"/>
</dbReference>
<evidence type="ECO:0000313" key="1">
    <source>
        <dbReference type="EMBL" id="PPK50978.1"/>
    </source>
</evidence>
<evidence type="ECO:0000313" key="3">
    <source>
        <dbReference type="Proteomes" id="UP000239446"/>
    </source>
</evidence>
<dbReference type="AlphaFoldDB" id="A0A2S6G590"/>
<evidence type="ECO:0000313" key="4">
    <source>
        <dbReference type="Proteomes" id="UP000239648"/>
    </source>
</evidence>
<reference evidence="2 3" key="2">
    <citation type="submission" date="2018-02" db="EMBL/GenBank/DDBJ databases">
        <title>Subsurface microbial communities from deep shales in Ohio and West Virginia, USA.</title>
        <authorList>
            <person name="Wrighton K."/>
        </authorList>
    </citation>
    <scope>NUCLEOTIDE SEQUENCE [LARGE SCALE GENOMIC DNA]</scope>
    <source>
        <strain evidence="2 3">UTICA-S1B9</strain>
    </source>
</reference>
<organism evidence="2 3">
    <name type="scientific">Marinobacter persicus</name>
    <dbReference type="NCBI Taxonomy" id="930118"/>
    <lineage>
        <taxon>Bacteria</taxon>
        <taxon>Pseudomonadati</taxon>
        <taxon>Pseudomonadota</taxon>
        <taxon>Gammaproteobacteria</taxon>
        <taxon>Pseudomonadales</taxon>
        <taxon>Marinobacteraceae</taxon>
        <taxon>Marinobacter</taxon>
    </lineage>
</organism>
<dbReference type="EMBL" id="PTIT01000017">
    <property type="protein sequence ID" value="PPK50978.1"/>
    <property type="molecule type" value="Genomic_DNA"/>
</dbReference>
<comment type="caution">
    <text evidence="2">The sequence shown here is derived from an EMBL/GenBank/DDBJ whole genome shotgun (WGS) entry which is preliminary data.</text>
</comment>
<accession>A0A2S6G590</accession>
<evidence type="ECO:0000313" key="2">
    <source>
        <dbReference type="EMBL" id="PPK54279.1"/>
    </source>
</evidence>
<dbReference type="RefSeq" id="WP_104416457.1">
    <property type="nucleotide sequence ID" value="NZ_PTIT01000017.1"/>
</dbReference>